<dbReference type="SUPFAM" id="SSF51419">
    <property type="entry name" value="PLP-binding barrel"/>
    <property type="match status" value="1"/>
</dbReference>
<feature type="binding site" evidence="6">
    <location>
        <position position="437"/>
    </location>
    <ligand>
        <name>pyridoxal 5'-phosphate</name>
        <dbReference type="ChEBI" id="CHEBI:597326"/>
    </ligand>
</feature>
<dbReference type="GO" id="GO:0030170">
    <property type="term" value="F:pyridoxal phosphate binding"/>
    <property type="evidence" value="ECO:0007669"/>
    <property type="project" value="UniProtKB-UniRule"/>
</dbReference>
<dbReference type="Proteomes" id="UP000611640">
    <property type="component" value="Chromosome"/>
</dbReference>
<evidence type="ECO:0000313" key="12">
    <source>
        <dbReference type="Proteomes" id="UP000611640"/>
    </source>
</evidence>
<feature type="binding site" evidence="6">
    <location>
        <position position="408"/>
    </location>
    <ligand>
        <name>substrate</name>
    </ligand>
</feature>
<dbReference type="UniPathway" id="UPA00034">
    <property type="reaction ID" value="UER00027"/>
</dbReference>
<dbReference type="PROSITE" id="PS00879">
    <property type="entry name" value="ODR_DC_2_2"/>
    <property type="match status" value="1"/>
</dbReference>
<dbReference type="CDD" id="cd06828">
    <property type="entry name" value="PLPDE_III_DapDC"/>
    <property type="match status" value="1"/>
</dbReference>
<feature type="binding site" evidence="6">
    <location>
        <begin position="332"/>
        <end position="335"/>
    </location>
    <ligand>
        <name>pyridoxal 5'-phosphate</name>
        <dbReference type="ChEBI" id="CHEBI:597326"/>
    </ligand>
</feature>
<dbReference type="InterPro" id="IPR000183">
    <property type="entry name" value="Orn/DAP/Arg_de-COase"/>
</dbReference>
<evidence type="ECO:0000256" key="4">
    <source>
        <dbReference type="ARBA" id="ARBA00023154"/>
    </source>
</evidence>
<evidence type="ECO:0000256" key="3">
    <source>
        <dbReference type="ARBA" id="ARBA00022898"/>
    </source>
</evidence>
<reference evidence="11 12" key="1">
    <citation type="submission" date="2020-08" db="EMBL/GenBank/DDBJ databases">
        <title>Whole genome shotgun sequence of Actinocatenispora thailandica NBRC 105041.</title>
        <authorList>
            <person name="Komaki H."/>
            <person name="Tamura T."/>
        </authorList>
    </citation>
    <scope>NUCLEOTIDE SEQUENCE [LARGE SCALE GENOMIC DNA]</scope>
    <source>
        <strain evidence="11 12">NBRC 105041</strain>
    </source>
</reference>
<feature type="active site" description="Proton donor" evidence="8">
    <location>
        <position position="407"/>
    </location>
</feature>
<dbReference type="InterPro" id="IPR022653">
    <property type="entry name" value="De-COase2_pyr-phos_BS"/>
</dbReference>
<evidence type="ECO:0000256" key="9">
    <source>
        <dbReference type="RuleBase" id="RU003738"/>
    </source>
</evidence>
<feature type="modified residue" description="N6-(pyridoxal phosphate)lysine" evidence="6 8">
    <location>
        <position position="101"/>
    </location>
</feature>
<dbReference type="Pfam" id="PF02784">
    <property type="entry name" value="Orn_Arg_deC_N"/>
    <property type="match status" value="1"/>
</dbReference>
<dbReference type="GO" id="GO:0009089">
    <property type="term" value="P:lysine biosynthetic process via diaminopimelate"/>
    <property type="evidence" value="ECO:0007669"/>
    <property type="project" value="UniProtKB-UniRule"/>
</dbReference>
<dbReference type="PANTHER" id="PTHR43727">
    <property type="entry name" value="DIAMINOPIMELATE DECARBOXYLASE"/>
    <property type="match status" value="1"/>
</dbReference>
<feature type="binding site" evidence="6">
    <location>
        <position position="437"/>
    </location>
    <ligand>
        <name>substrate</name>
    </ligand>
</feature>
<comment type="similarity">
    <text evidence="6">Belongs to the Orn/Lys/Arg decarboxylase class-II family. LysA subfamily.</text>
</comment>
<evidence type="ECO:0000256" key="6">
    <source>
        <dbReference type="HAMAP-Rule" id="MF_02120"/>
    </source>
</evidence>
<dbReference type="Gene3D" id="3.20.20.10">
    <property type="entry name" value="Alanine racemase"/>
    <property type="match status" value="1"/>
</dbReference>
<dbReference type="HAMAP" id="MF_02120">
    <property type="entry name" value="LysA"/>
    <property type="match status" value="1"/>
</dbReference>
<keyword evidence="6" id="KW-0028">Amino-acid biosynthesis</keyword>
<evidence type="ECO:0000313" key="11">
    <source>
        <dbReference type="EMBL" id="BCJ36098.1"/>
    </source>
</evidence>
<feature type="binding site" evidence="6">
    <location>
        <position position="376"/>
    </location>
    <ligand>
        <name>substrate</name>
    </ligand>
</feature>
<evidence type="ECO:0000256" key="1">
    <source>
        <dbReference type="ARBA" id="ARBA00001933"/>
    </source>
</evidence>
<comment type="catalytic activity">
    <reaction evidence="6 9">
        <text>meso-2,6-diaminopimelate + H(+) = L-lysine + CO2</text>
        <dbReference type="Rhea" id="RHEA:15101"/>
        <dbReference type="ChEBI" id="CHEBI:15378"/>
        <dbReference type="ChEBI" id="CHEBI:16526"/>
        <dbReference type="ChEBI" id="CHEBI:32551"/>
        <dbReference type="ChEBI" id="CHEBI:57791"/>
        <dbReference type="EC" id="4.1.1.20"/>
    </reaction>
</comment>
<keyword evidence="4 6" id="KW-0457">Lysine biosynthesis</keyword>
<dbReference type="SUPFAM" id="SSF50621">
    <property type="entry name" value="Alanine racemase C-terminal domain-like"/>
    <property type="match status" value="1"/>
</dbReference>
<dbReference type="FunFam" id="3.20.20.10:FF:000003">
    <property type="entry name" value="Diaminopimelate decarboxylase"/>
    <property type="match status" value="1"/>
</dbReference>
<dbReference type="AlphaFoldDB" id="A0A7R7HYI9"/>
<dbReference type="RefSeq" id="WP_203962512.1">
    <property type="nucleotide sequence ID" value="NZ_AP023355.1"/>
</dbReference>
<accession>A0A7R7HYI9</accession>
<dbReference type="Gene3D" id="2.40.37.10">
    <property type="entry name" value="Lyase, Ornithine Decarboxylase, Chain A, domain 1"/>
    <property type="match status" value="1"/>
</dbReference>
<dbReference type="PRINTS" id="PR01181">
    <property type="entry name" value="DAPDCRBXLASE"/>
</dbReference>
<evidence type="ECO:0000256" key="7">
    <source>
        <dbReference type="NCBIfam" id="TIGR01048"/>
    </source>
</evidence>
<keyword evidence="12" id="KW-1185">Reference proteome</keyword>
<evidence type="ECO:0000259" key="10">
    <source>
        <dbReference type="Pfam" id="PF02784"/>
    </source>
</evidence>
<dbReference type="InterPro" id="IPR022644">
    <property type="entry name" value="De-COase2_N"/>
</dbReference>
<evidence type="ECO:0000256" key="8">
    <source>
        <dbReference type="PIRSR" id="PIRSR600183-50"/>
    </source>
</evidence>
<keyword evidence="5 6" id="KW-0456">Lyase</keyword>
<proteinExistence type="inferred from homology"/>
<comment type="subunit">
    <text evidence="6">Homodimer.</text>
</comment>
<comment type="pathway">
    <text evidence="6 9">Amino-acid biosynthesis; L-lysine biosynthesis via DAP pathway; L-lysine from DL-2,6-diaminopimelate: step 1/1.</text>
</comment>
<dbReference type="InterPro" id="IPR022657">
    <property type="entry name" value="De-COase2_CS"/>
</dbReference>
<dbReference type="EC" id="4.1.1.20" evidence="6 7"/>
<keyword evidence="3 6" id="KW-0663">Pyridoxal phosphate</keyword>
<dbReference type="KEGG" id="atl:Athai_36010"/>
<feature type="binding site" evidence="6">
    <location>
        <position position="290"/>
    </location>
    <ligand>
        <name>pyridoxal 5'-phosphate</name>
        <dbReference type="ChEBI" id="CHEBI:597326"/>
    </ligand>
</feature>
<dbReference type="InterPro" id="IPR009006">
    <property type="entry name" value="Ala_racemase/Decarboxylase_C"/>
</dbReference>
<dbReference type="GO" id="GO:0008836">
    <property type="term" value="F:diaminopimelate decarboxylase activity"/>
    <property type="evidence" value="ECO:0007669"/>
    <property type="project" value="UniProtKB-UniRule"/>
</dbReference>
<dbReference type="NCBIfam" id="TIGR01048">
    <property type="entry name" value="lysA"/>
    <property type="match status" value="1"/>
</dbReference>
<feature type="binding site" evidence="6">
    <location>
        <position position="335"/>
    </location>
    <ligand>
        <name>substrate</name>
    </ligand>
</feature>
<protein>
    <recommendedName>
        <fullName evidence="6 7">Diaminopimelate decarboxylase</fullName>
        <shortName evidence="6">DAP decarboxylase</shortName>
        <shortName evidence="6">DAPDC</shortName>
        <ecNumber evidence="6 7">4.1.1.20</ecNumber>
    </recommendedName>
</protein>
<dbReference type="PRINTS" id="PR01179">
    <property type="entry name" value="ODADCRBXLASE"/>
</dbReference>
<name>A0A7R7HYI9_9ACTN</name>
<keyword evidence="2 6" id="KW-0210">Decarboxylase</keyword>
<dbReference type="PROSITE" id="PS00878">
    <property type="entry name" value="ODR_DC_2_1"/>
    <property type="match status" value="1"/>
</dbReference>
<organism evidence="11 12">
    <name type="scientific">Actinocatenispora thailandica</name>
    <dbReference type="NCBI Taxonomy" id="227318"/>
    <lineage>
        <taxon>Bacteria</taxon>
        <taxon>Bacillati</taxon>
        <taxon>Actinomycetota</taxon>
        <taxon>Actinomycetes</taxon>
        <taxon>Micromonosporales</taxon>
        <taxon>Micromonosporaceae</taxon>
        <taxon>Actinocatenispora</taxon>
    </lineage>
</organism>
<feature type="binding site" evidence="6">
    <location>
        <position position="380"/>
    </location>
    <ligand>
        <name>substrate</name>
    </ligand>
</feature>
<dbReference type="InterPro" id="IPR029066">
    <property type="entry name" value="PLP-binding_barrel"/>
</dbReference>
<dbReference type="InterPro" id="IPR002986">
    <property type="entry name" value="DAP_deCOOHase_LysA"/>
</dbReference>
<evidence type="ECO:0000256" key="5">
    <source>
        <dbReference type="ARBA" id="ARBA00023239"/>
    </source>
</evidence>
<dbReference type="PANTHER" id="PTHR43727:SF2">
    <property type="entry name" value="GROUP IV DECARBOXYLASE"/>
    <property type="match status" value="1"/>
</dbReference>
<evidence type="ECO:0000256" key="2">
    <source>
        <dbReference type="ARBA" id="ARBA00022793"/>
    </source>
</evidence>
<sequence>MRAHEAGALHADIGQHGPEWLREPADVNDLLPQLWPRTVTRGSDGVLRVAGIPVTDLAAQFGTPVYLLDEADLRSRAAAYRDAFAAAFDPLAGADVYYAGKSFLCKAVVRWIAEEGLRLDVCTGGELAVALAAGMDPARIGFHGNNKSLSELDRAVSAGVGRVVLDSFDEIDRLAVLAAERGVRVPVMIRVTVGVEAHTHEYIATAHEDQKFGFSLNRGNTGAPGGAAAEAVRRVLAAPSLRLLGLHSHIGSQIYDAAGFEVSTRRVLELAAQLRDEHGVELPELDLGGGFGIAYTTQDEVFEPTEIAAALAKIVEHECAAYGLTVPRVSVEPGRSISGPAACTLYEVGTVKQVELDGGATRKYVSVDGGMSDNIRTALYDASYSCTLASRASTAPPALARVVGKHCESGDIVVRDEFLPADVAPGDLIAVPGTGAYARSMASNYNHVPRPAVVAAADGTARVIVRAETEDDLLRLDVG</sequence>
<comment type="function">
    <text evidence="6">Specifically catalyzes the decarboxylation of meso-diaminopimelate (meso-DAP) to L-lysine.</text>
</comment>
<dbReference type="EMBL" id="AP023355">
    <property type="protein sequence ID" value="BCJ36098.1"/>
    <property type="molecule type" value="Genomic_DNA"/>
</dbReference>
<feature type="domain" description="Orn/DAP/Arg decarboxylase 2 N-terminal" evidence="10">
    <location>
        <begin position="80"/>
        <end position="338"/>
    </location>
</feature>
<comment type="cofactor">
    <cofactor evidence="1 6 8 9">
        <name>pyridoxal 5'-phosphate</name>
        <dbReference type="ChEBI" id="CHEBI:597326"/>
    </cofactor>
</comment>
<gene>
    <name evidence="6 11" type="primary">lysA</name>
    <name evidence="11" type="ORF">Athai_36010</name>
</gene>